<dbReference type="Proteomes" id="UP000887565">
    <property type="component" value="Unplaced"/>
</dbReference>
<name>A0A915HFB8_ROMCU</name>
<proteinExistence type="predicted"/>
<organism evidence="1 2">
    <name type="scientific">Romanomermis culicivorax</name>
    <name type="common">Nematode worm</name>
    <dbReference type="NCBI Taxonomy" id="13658"/>
    <lineage>
        <taxon>Eukaryota</taxon>
        <taxon>Metazoa</taxon>
        <taxon>Ecdysozoa</taxon>
        <taxon>Nematoda</taxon>
        <taxon>Enoplea</taxon>
        <taxon>Dorylaimia</taxon>
        <taxon>Mermithida</taxon>
        <taxon>Mermithoidea</taxon>
        <taxon>Mermithidae</taxon>
        <taxon>Romanomermis</taxon>
    </lineage>
</organism>
<accession>A0A915HFB8</accession>
<protein>
    <submittedName>
        <fullName evidence="2">Uncharacterized protein</fullName>
    </submittedName>
</protein>
<keyword evidence="1" id="KW-1185">Reference proteome</keyword>
<dbReference type="AlphaFoldDB" id="A0A915HFB8"/>
<sequence length="529" mass="60636">MEDHRADMDIQIISEEFIFNCRSIYEVNKLDHIYHLTRWEKFQIGWRKFFHINTDSTLNDIQLSRFDPIETILGMYQGILEKNPDIAMYIGPLLTNRSTPIFIELEQDNKVYLNKKEACDGWLDLNTQNRGFSAICRARSSSRSSKNLVEFYLCENAIGIHRDVSKNDNKVVLINLGNGIDVSYGMHGYENMFVLGNGYKKIYGGNATNTFVLTGNETNGFIYGFGSQNTLDFSQFNPKGSVSYFMNRSLLEYSSSDFAKTLSFLKVEGIDSIKGRSNEADALWTSATLSKVDLQGGNGQKFDQIFIEDDSTPYNLTINVANHTKIINKARNEQFVARTSRSKICTSKAISKTLEVSSSDDTFLIHVNDVTPVNSIFGFSRIFLKGFTIDLLKSQVVVLGNVPMNIQQSNSELILQPIPLRFTKNETKIILTPNDVEYNQEIIVDRFLAKYSIFYSNMTDLVITDKFSRLVNDEFSSILILKDFYVFYKMRTLIVRFSNQVIKLKDKVRFAQNNLHKKINIQNIQKLKK</sequence>
<evidence type="ECO:0000313" key="1">
    <source>
        <dbReference type="Proteomes" id="UP000887565"/>
    </source>
</evidence>
<evidence type="ECO:0000313" key="2">
    <source>
        <dbReference type="WBParaSite" id="nRc.2.0.1.t00082-RA"/>
    </source>
</evidence>
<dbReference type="WBParaSite" id="nRc.2.0.1.t00082-RA">
    <property type="protein sequence ID" value="nRc.2.0.1.t00082-RA"/>
    <property type="gene ID" value="nRc.2.0.1.g00082"/>
</dbReference>
<reference evidence="2" key="1">
    <citation type="submission" date="2022-11" db="UniProtKB">
        <authorList>
            <consortium name="WormBaseParasite"/>
        </authorList>
    </citation>
    <scope>IDENTIFICATION</scope>
</reference>